<dbReference type="STRING" id="280699.M1VBQ2"/>
<dbReference type="GO" id="GO:0019450">
    <property type="term" value="P:L-cysteine catabolic process to pyruvate"/>
    <property type="evidence" value="ECO:0007669"/>
    <property type="project" value="TreeGrafter"/>
</dbReference>
<sequence>MFVAVSQLFPARHQGAPRTLRGANGRSTDTYRRTVGPAVPKDAEGAYESASGRVCWQRYSALRAAADSESSPKDASQRVHSSLSSTGKGEHSKHMRLETKVVHAGSHPEEYTTDPYGRTVVNPPVYHASTVLFPNVAAKDFASKDWPFRGFSYGRHGTPTHWALEEAFAALEGGDNACCVSSGVAACNAALLAFLRSGDHILVADTVYEPTRLFCNSFLARFGVETTYYDPAAPVESLEPLFKPKGRTKVVFVESPGSLSFEVQDVRAVSALAHAHGAVVVMDNTYGPTLFQPFAAGVDVSYNAATKYIGGHSDLMMGLIACSRETYRKVKRSVMELGCPPGPDDCYLALRGLRTLTVRLKQHEQNGLVVARWLETRPEVARVIHPLLPSHPQHDLFKRDFRGANGLFTIQLRDVYSQKAVNAFVDSLKLFGLGFSWGGYESLILPIDINAVRTVTKFKYGDGYGPTLRLHVGLEDPQDLCADLAQGFAVLDAVAGLAGEVARTPPR</sequence>
<dbReference type="HOGENOM" id="CLU_018986_5_1_1"/>
<dbReference type="InterPro" id="IPR006233">
    <property type="entry name" value="Cys_b_lyase_bac"/>
</dbReference>
<comment type="catalytic activity">
    <reaction evidence="7">
        <text>an S-substituted L-cysteine + H2O = a thiol + pyruvate + NH4(+)</text>
        <dbReference type="Rhea" id="RHEA:18121"/>
        <dbReference type="ChEBI" id="CHEBI:15361"/>
        <dbReference type="ChEBI" id="CHEBI:15377"/>
        <dbReference type="ChEBI" id="CHEBI:28938"/>
        <dbReference type="ChEBI" id="CHEBI:29256"/>
        <dbReference type="ChEBI" id="CHEBI:58717"/>
        <dbReference type="EC" id="4.4.1.13"/>
    </reaction>
</comment>
<dbReference type="OrthoDB" id="1679at2759"/>
<feature type="compositionally biased region" description="Polar residues" evidence="9">
    <location>
        <begin position="78"/>
        <end position="87"/>
    </location>
</feature>
<dbReference type="InterPro" id="IPR000277">
    <property type="entry name" value="Cys/Met-Metab_PyrdxlP-dep_enz"/>
</dbReference>
<dbReference type="RefSeq" id="XP_005536083.1">
    <property type="nucleotide sequence ID" value="XM_005536026.1"/>
</dbReference>
<feature type="region of interest" description="Disordered" evidence="9">
    <location>
        <begin position="66"/>
        <end position="95"/>
    </location>
</feature>
<dbReference type="PANTHER" id="PTHR43500:SF1">
    <property type="entry name" value="CYSTATHIONINE BETA-LYASE-RELATED"/>
    <property type="match status" value="1"/>
</dbReference>
<accession>M1VBQ2</accession>
<dbReference type="Gramene" id="CMH121CT">
    <property type="protein sequence ID" value="CMH121CT"/>
    <property type="gene ID" value="CMH121C"/>
</dbReference>
<evidence type="ECO:0000256" key="7">
    <source>
        <dbReference type="ARBA" id="ARBA00047625"/>
    </source>
</evidence>
<dbReference type="InterPro" id="IPR015421">
    <property type="entry name" value="PyrdxlP-dep_Trfase_major"/>
</dbReference>
<dbReference type="GO" id="GO:0030170">
    <property type="term" value="F:pyridoxal phosphate binding"/>
    <property type="evidence" value="ECO:0007669"/>
    <property type="project" value="InterPro"/>
</dbReference>
<evidence type="ECO:0000256" key="4">
    <source>
        <dbReference type="ARBA" id="ARBA00023239"/>
    </source>
</evidence>
<dbReference type="Proteomes" id="UP000007014">
    <property type="component" value="Chromosome 8"/>
</dbReference>
<comment type="catalytic activity">
    <reaction evidence="6">
        <text>L,L-cystathionine + H2O = L-homocysteine + pyruvate + NH4(+)</text>
        <dbReference type="Rhea" id="RHEA:13965"/>
        <dbReference type="ChEBI" id="CHEBI:15361"/>
        <dbReference type="ChEBI" id="CHEBI:15377"/>
        <dbReference type="ChEBI" id="CHEBI:28938"/>
        <dbReference type="ChEBI" id="CHEBI:58161"/>
        <dbReference type="ChEBI" id="CHEBI:58199"/>
    </reaction>
</comment>
<dbReference type="PANTHER" id="PTHR43500">
    <property type="entry name" value="CYSTATHIONINE BETA-LYASE-RELATED"/>
    <property type="match status" value="1"/>
</dbReference>
<evidence type="ECO:0000256" key="2">
    <source>
        <dbReference type="ARBA" id="ARBA00009077"/>
    </source>
</evidence>
<evidence type="ECO:0000313" key="11">
    <source>
        <dbReference type="Proteomes" id="UP000007014"/>
    </source>
</evidence>
<dbReference type="EMBL" id="AP006490">
    <property type="protein sequence ID" value="BAM79797.1"/>
    <property type="molecule type" value="Genomic_DNA"/>
</dbReference>
<name>M1VBQ2_CYAM1</name>
<evidence type="ECO:0000313" key="10">
    <source>
        <dbReference type="EMBL" id="BAM79797.1"/>
    </source>
</evidence>
<dbReference type="Gene3D" id="3.90.1150.10">
    <property type="entry name" value="Aspartate Aminotransferase, domain 1"/>
    <property type="match status" value="1"/>
</dbReference>
<dbReference type="AlphaFoldDB" id="M1VBQ2"/>
<dbReference type="FunFam" id="3.40.640.10:FF:000046">
    <property type="entry name" value="Cystathionine gamma-lyase"/>
    <property type="match status" value="1"/>
</dbReference>
<dbReference type="NCBIfam" id="TIGR01324">
    <property type="entry name" value="cysta_beta_ly_B"/>
    <property type="match status" value="1"/>
</dbReference>
<keyword evidence="11" id="KW-1185">Reference proteome</keyword>
<dbReference type="GO" id="GO:0019346">
    <property type="term" value="P:transsulfuration"/>
    <property type="evidence" value="ECO:0007669"/>
    <property type="project" value="InterPro"/>
</dbReference>
<gene>
    <name evidence="10" type="ORF">CYME_CMH121C</name>
</gene>
<dbReference type="eggNOG" id="KOG0053">
    <property type="taxonomic scope" value="Eukaryota"/>
</dbReference>
<comment type="cofactor">
    <cofactor evidence="1 8">
        <name>pyridoxal 5'-phosphate</name>
        <dbReference type="ChEBI" id="CHEBI:597326"/>
    </cofactor>
</comment>
<dbReference type="CDD" id="cd00614">
    <property type="entry name" value="CGS_like"/>
    <property type="match status" value="1"/>
</dbReference>
<evidence type="ECO:0000256" key="9">
    <source>
        <dbReference type="SAM" id="MobiDB-lite"/>
    </source>
</evidence>
<dbReference type="Gene3D" id="3.40.640.10">
    <property type="entry name" value="Type I PLP-dependent aspartate aminotransferase-like (Major domain)"/>
    <property type="match status" value="1"/>
</dbReference>
<evidence type="ECO:0000256" key="1">
    <source>
        <dbReference type="ARBA" id="ARBA00001933"/>
    </source>
</evidence>
<evidence type="ECO:0000256" key="3">
    <source>
        <dbReference type="ARBA" id="ARBA00022898"/>
    </source>
</evidence>
<evidence type="ECO:0000256" key="6">
    <source>
        <dbReference type="ARBA" id="ARBA00047517"/>
    </source>
</evidence>
<dbReference type="SUPFAM" id="SSF53383">
    <property type="entry name" value="PLP-dependent transferases"/>
    <property type="match status" value="1"/>
</dbReference>
<dbReference type="GeneID" id="16993448"/>
<dbReference type="Pfam" id="PF01053">
    <property type="entry name" value="Cys_Met_Meta_PP"/>
    <property type="match status" value="1"/>
</dbReference>
<keyword evidence="4" id="KW-0456">Lyase</keyword>
<dbReference type="KEGG" id="cme:CYME_CMH121C"/>
<comment type="pathway">
    <text evidence="5">Amino-acid biosynthesis; L-methionine biosynthesis via de novo pathway; L-homocysteine from L-cystathionine: step 1/1.</text>
</comment>
<dbReference type="OMA" id="SVTMEFP"/>
<dbReference type="GO" id="GO:0047804">
    <property type="term" value="F:cysteine-S-conjugate beta-lyase activity"/>
    <property type="evidence" value="ECO:0007669"/>
    <property type="project" value="UniProtKB-EC"/>
</dbReference>
<dbReference type="InterPro" id="IPR015422">
    <property type="entry name" value="PyrdxlP-dep_Trfase_small"/>
</dbReference>
<reference evidence="10 11" key="2">
    <citation type="journal article" date="2007" name="BMC Biol.">
        <title>A 100%-complete sequence reveals unusually simple genomic features in the hot-spring red alga Cyanidioschyzon merolae.</title>
        <authorList>
            <person name="Nozaki H."/>
            <person name="Takano H."/>
            <person name="Misumi O."/>
            <person name="Terasawa K."/>
            <person name="Matsuzaki M."/>
            <person name="Maruyama S."/>
            <person name="Nishida K."/>
            <person name="Yagisawa F."/>
            <person name="Yoshida Y."/>
            <person name="Fujiwara T."/>
            <person name="Takio S."/>
            <person name="Tamura K."/>
            <person name="Chung S.J."/>
            <person name="Nakamura S."/>
            <person name="Kuroiwa H."/>
            <person name="Tanaka K."/>
            <person name="Sato N."/>
            <person name="Kuroiwa T."/>
        </authorList>
    </citation>
    <scope>NUCLEOTIDE SEQUENCE [LARGE SCALE GENOMIC DNA]</scope>
    <source>
        <strain evidence="10 11">10D</strain>
    </source>
</reference>
<dbReference type="InterPro" id="IPR054542">
    <property type="entry name" value="Cys_met_metab_PP"/>
</dbReference>
<dbReference type="PROSITE" id="PS00868">
    <property type="entry name" value="CYS_MET_METAB_PP"/>
    <property type="match status" value="1"/>
</dbReference>
<evidence type="ECO:0000256" key="5">
    <source>
        <dbReference type="ARBA" id="ARBA00046315"/>
    </source>
</evidence>
<evidence type="ECO:0000256" key="8">
    <source>
        <dbReference type="RuleBase" id="RU362118"/>
    </source>
</evidence>
<dbReference type="InterPro" id="IPR015424">
    <property type="entry name" value="PyrdxlP-dep_Trfase"/>
</dbReference>
<keyword evidence="3 8" id="KW-0663">Pyridoxal phosphate</keyword>
<proteinExistence type="inferred from homology"/>
<organism evidence="10 11">
    <name type="scientific">Cyanidioschyzon merolae (strain NIES-3377 / 10D)</name>
    <name type="common">Unicellular red alga</name>
    <dbReference type="NCBI Taxonomy" id="280699"/>
    <lineage>
        <taxon>Eukaryota</taxon>
        <taxon>Rhodophyta</taxon>
        <taxon>Bangiophyceae</taxon>
        <taxon>Cyanidiales</taxon>
        <taxon>Cyanidiaceae</taxon>
        <taxon>Cyanidioschyzon</taxon>
    </lineage>
</organism>
<protein>
    <submittedName>
        <fullName evidence="10">Cystathionine beta-lyase</fullName>
    </submittedName>
</protein>
<reference evidence="10 11" key="1">
    <citation type="journal article" date="2004" name="Nature">
        <title>Genome sequence of the ultrasmall unicellular red alga Cyanidioschyzon merolae 10D.</title>
        <authorList>
            <person name="Matsuzaki M."/>
            <person name="Misumi O."/>
            <person name="Shin-i T."/>
            <person name="Maruyama S."/>
            <person name="Takahara M."/>
            <person name="Miyagishima S."/>
            <person name="Mori T."/>
            <person name="Nishida K."/>
            <person name="Yagisawa F."/>
            <person name="Nishida K."/>
            <person name="Yoshida Y."/>
            <person name="Nishimura Y."/>
            <person name="Nakao S."/>
            <person name="Kobayashi T."/>
            <person name="Momoyama Y."/>
            <person name="Higashiyama T."/>
            <person name="Minoda A."/>
            <person name="Sano M."/>
            <person name="Nomoto H."/>
            <person name="Oishi K."/>
            <person name="Hayashi H."/>
            <person name="Ohta F."/>
            <person name="Nishizaka S."/>
            <person name="Haga S."/>
            <person name="Miura S."/>
            <person name="Morishita T."/>
            <person name="Kabeya Y."/>
            <person name="Terasawa K."/>
            <person name="Suzuki Y."/>
            <person name="Ishii Y."/>
            <person name="Asakawa S."/>
            <person name="Takano H."/>
            <person name="Ohta N."/>
            <person name="Kuroiwa H."/>
            <person name="Tanaka K."/>
            <person name="Shimizu N."/>
            <person name="Sugano S."/>
            <person name="Sato N."/>
            <person name="Nozaki H."/>
            <person name="Ogasawara N."/>
            <person name="Kohara Y."/>
            <person name="Kuroiwa T."/>
        </authorList>
    </citation>
    <scope>NUCLEOTIDE SEQUENCE [LARGE SCALE GENOMIC DNA]</scope>
    <source>
        <strain evidence="10 11">10D</strain>
    </source>
</reference>
<feature type="region of interest" description="Disordered" evidence="9">
    <location>
        <begin position="15"/>
        <end position="37"/>
    </location>
</feature>
<comment type="similarity">
    <text evidence="2 8">Belongs to the trans-sulfuration enzymes family.</text>
</comment>